<dbReference type="PANTHER" id="PTHR30005">
    <property type="entry name" value="EXOPOLYPHOSPHATASE"/>
    <property type="match status" value="1"/>
</dbReference>
<dbReference type="AlphaFoldDB" id="A0A117SXA8"/>
<reference evidence="12 13" key="1">
    <citation type="submission" date="2015-12" db="EMBL/GenBank/DDBJ databases">
        <title>Draft genome sequence of Acidibacillus ferrooxidans ITV001, isolated from a chalcopyrite acid mine drainage site in Brazil.</title>
        <authorList>
            <person name="Dall'Agnol H."/>
            <person name="Nancucheo I."/>
            <person name="Johnson B."/>
            <person name="Oliveira R."/>
            <person name="Leite L."/>
            <person name="Pylro V."/>
            <person name="Nunes G.L."/>
            <person name="Tzotzos G."/>
            <person name="Fernandes G.R."/>
            <person name="Dutra J."/>
            <person name="Orellana S.C."/>
            <person name="Oliveira G."/>
        </authorList>
    </citation>
    <scope>NUCLEOTIDE SEQUENCE [LARGE SCALE GENOMIC DNA]</scope>
    <source>
        <strain evidence="13">ITV01</strain>
    </source>
</reference>
<dbReference type="Gene3D" id="1.10.3210.10">
    <property type="entry name" value="Hypothetical protein af1432"/>
    <property type="match status" value="1"/>
</dbReference>
<protein>
    <recommendedName>
        <fullName evidence="3">Chaperone protein DnaK</fullName>
    </recommendedName>
    <alternativeName>
        <fullName evidence="4">Chaperone protein dnaK</fullName>
    </alternativeName>
    <alternativeName>
        <fullName evidence="9">HSP70</fullName>
    </alternativeName>
    <alternativeName>
        <fullName evidence="8">Heat shock 70 kDa protein</fullName>
    </alternativeName>
    <alternativeName>
        <fullName evidence="7">Heat shock protein 70</fullName>
    </alternativeName>
</protein>
<comment type="similarity">
    <text evidence="1">Belongs to the GppA/Ppx family.</text>
</comment>
<dbReference type="InterPro" id="IPR048950">
    <property type="entry name" value="Ppx_GppA_C"/>
</dbReference>
<evidence type="ECO:0000256" key="3">
    <source>
        <dbReference type="ARBA" id="ARBA00014415"/>
    </source>
</evidence>
<feature type="domain" description="Ppx/GppA phosphatase C-terminal" evidence="11">
    <location>
        <begin position="310"/>
        <end position="467"/>
    </location>
</feature>
<dbReference type="GO" id="GO:0016787">
    <property type="term" value="F:hydrolase activity"/>
    <property type="evidence" value="ECO:0007669"/>
    <property type="project" value="UniProtKB-KW"/>
</dbReference>
<evidence type="ECO:0000256" key="2">
    <source>
        <dbReference type="ARBA" id="ARBA00007381"/>
    </source>
</evidence>
<evidence type="ECO:0000256" key="6">
    <source>
        <dbReference type="ARBA" id="ARBA00023016"/>
    </source>
</evidence>
<dbReference type="Proteomes" id="UP000053557">
    <property type="component" value="Unassembled WGS sequence"/>
</dbReference>
<dbReference type="OrthoDB" id="9807195at2"/>
<gene>
    <name evidence="12" type="ORF">ATW55_04940</name>
</gene>
<proteinExistence type="inferred from homology"/>
<keyword evidence="13" id="KW-1185">Reference proteome</keyword>
<comment type="similarity">
    <text evidence="2">Belongs to the heat shock protein 70 family.</text>
</comment>
<dbReference type="InterPro" id="IPR043129">
    <property type="entry name" value="ATPase_NBD"/>
</dbReference>
<dbReference type="RefSeq" id="WP_067718845.1">
    <property type="nucleotide sequence ID" value="NZ_LPVJ01000061.1"/>
</dbReference>
<dbReference type="PIRSF" id="PIRSF001267">
    <property type="entry name" value="Pyrophosphatase_GppA_Ppx"/>
    <property type="match status" value="1"/>
</dbReference>
<name>A0A117SXA8_9BACL</name>
<dbReference type="InterPro" id="IPR018181">
    <property type="entry name" value="Heat_shock_70_CS"/>
</dbReference>
<sequence length="501" mass="55375">MNVTGIIDIGSNSMRLSIIASLQSGAYYVLDEQKTSPRLSQQIKRDGALAEEAVRDLIEKLHGFIGLCRAHHANRIEAVGTAALRAATNRKEIVERIERETGLHVEVISGVEEAALGYSAVAHTMTLCDALLIDIGGGSTEVTLVRGGSAIASHSFPIGAVTANRDLGQLSREQMMQRIQPLFAKVELLTQAKNLELIGIGGTIRTIARVHQGLSGYPLALTHNYFMRRSDVEETVAHLDLIPLARRKKVEGLSKDRADLIVPGGMILLSLMRYTESAVLRISGRGLRDGTFFTRVLGAERDTQKEDVLEASVHNLLERCRVPKDHAETVTNLALSIARPLCERGDLNPARLRLLYAAAMLHRVGIHIHYYDFDRHTFYLILNGTLYGLTHSELLIVAAAASYKSRNRTRKQCAPFRALLSDDDLTEITKIGVIVRLAEALDRRHEKRVSAVRMKTEKTRAILYVNAHEGDIEYQAANELLPLFRKAFGFPLSISSEKGAP</sequence>
<dbReference type="Pfam" id="PF21447">
    <property type="entry name" value="Ppx-GppA_III"/>
    <property type="match status" value="1"/>
</dbReference>
<feature type="domain" description="Ppx/GppA phosphatase N-terminal" evidence="10">
    <location>
        <begin position="18"/>
        <end position="295"/>
    </location>
</feature>
<evidence type="ECO:0000256" key="1">
    <source>
        <dbReference type="ARBA" id="ARBA00007125"/>
    </source>
</evidence>
<organism evidence="12 13">
    <name type="scientific">Ferroacidibacillus organovorans</name>
    <dbReference type="NCBI Taxonomy" id="1765683"/>
    <lineage>
        <taxon>Bacteria</taxon>
        <taxon>Bacillati</taxon>
        <taxon>Bacillota</taxon>
        <taxon>Bacilli</taxon>
        <taxon>Bacillales</taxon>
        <taxon>Alicyclobacillaceae</taxon>
        <taxon>Ferroacidibacillus</taxon>
    </lineage>
</organism>
<dbReference type="PROSITE" id="PS00329">
    <property type="entry name" value="HSP70_2"/>
    <property type="match status" value="1"/>
</dbReference>
<dbReference type="InterPro" id="IPR030673">
    <property type="entry name" value="PyroPPase_GppA_Ppx"/>
</dbReference>
<dbReference type="Gene3D" id="3.30.420.40">
    <property type="match status" value="1"/>
</dbReference>
<accession>A0A117SXA8</accession>
<dbReference type="SUPFAM" id="SSF53067">
    <property type="entry name" value="Actin-like ATPase domain"/>
    <property type="match status" value="2"/>
</dbReference>
<dbReference type="Pfam" id="PF02541">
    <property type="entry name" value="Ppx-GppA"/>
    <property type="match status" value="1"/>
</dbReference>
<evidence type="ECO:0000259" key="11">
    <source>
        <dbReference type="Pfam" id="PF21447"/>
    </source>
</evidence>
<dbReference type="CDD" id="cd24052">
    <property type="entry name" value="ASKHA_NBD_HpPPX-GppA-like"/>
    <property type="match status" value="1"/>
</dbReference>
<keyword evidence="5" id="KW-0378">Hydrolase</keyword>
<comment type="caution">
    <text evidence="12">The sequence shown here is derived from an EMBL/GenBank/DDBJ whole genome shotgun (WGS) entry which is preliminary data.</text>
</comment>
<evidence type="ECO:0000313" key="13">
    <source>
        <dbReference type="Proteomes" id="UP000053557"/>
    </source>
</evidence>
<dbReference type="InterPro" id="IPR003695">
    <property type="entry name" value="Ppx_GppA_N"/>
</dbReference>
<evidence type="ECO:0000313" key="12">
    <source>
        <dbReference type="EMBL" id="KUO94983.1"/>
    </source>
</evidence>
<keyword evidence="6" id="KW-0346">Stress response</keyword>
<dbReference type="EMBL" id="LPVJ01000061">
    <property type="protein sequence ID" value="KUO94983.1"/>
    <property type="molecule type" value="Genomic_DNA"/>
</dbReference>
<evidence type="ECO:0000256" key="9">
    <source>
        <dbReference type="ARBA" id="ARBA00033103"/>
    </source>
</evidence>
<evidence type="ECO:0000256" key="7">
    <source>
        <dbReference type="ARBA" id="ARBA00030019"/>
    </source>
</evidence>
<evidence type="ECO:0000256" key="5">
    <source>
        <dbReference type="ARBA" id="ARBA00022801"/>
    </source>
</evidence>
<dbReference type="SUPFAM" id="SSF109604">
    <property type="entry name" value="HD-domain/PDEase-like"/>
    <property type="match status" value="1"/>
</dbReference>
<evidence type="ECO:0000259" key="10">
    <source>
        <dbReference type="Pfam" id="PF02541"/>
    </source>
</evidence>
<dbReference type="GO" id="GO:0006357">
    <property type="term" value="P:regulation of transcription by RNA polymerase II"/>
    <property type="evidence" value="ECO:0007669"/>
    <property type="project" value="TreeGrafter"/>
</dbReference>
<dbReference type="Gene3D" id="3.30.420.150">
    <property type="entry name" value="Exopolyphosphatase. Domain 2"/>
    <property type="match status" value="1"/>
</dbReference>
<evidence type="ECO:0000256" key="4">
    <source>
        <dbReference type="ARBA" id="ARBA00017249"/>
    </source>
</evidence>
<evidence type="ECO:0000256" key="8">
    <source>
        <dbReference type="ARBA" id="ARBA00030945"/>
    </source>
</evidence>
<dbReference type="InterPro" id="IPR050273">
    <property type="entry name" value="GppA/Ppx_hydrolase"/>
</dbReference>
<dbReference type="PANTHER" id="PTHR30005:SF0">
    <property type="entry name" value="RETROGRADE REGULATION PROTEIN 2"/>
    <property type="match status" value="1"/>
</dbReference>